<feature type="region of interest" description="Disordered" evidence="1">
    <location>
        <begin position="67"/>
        <end position="153"/>
    </location>
</feature>
<dbReference type="PaxDb" id="2903-EOD31520"/>
<feature type="compositionally biased region" description="Pro residues" evidence="1">
    <location>
        <begin position="113"/>
        <end position="145"/>
    </location>
</feature>
<name>A0A0D3K6Y5_EMIH1</name>
<proteinExistence type="predicted"/>
<dbReference type="EnsemblProtists" id="EOD31520">
    <property type="protein sequence ID" value="EOD31520"/>
    <property type="gene ID" value="EMIHUDRAFT_468155"/>
</dbReference>
<evidence type="ECO:0000313" key="3">
    <source>
        <dbReference type="Proteomes" id="UP000013827"/>
    </source>
</evidence>
<protein>
    <submittedName>
        <fullName evidence="2">Uncharacterized protein</fullName>
    </submittedName>
</protein>
<feature type="compositionally biased region" description="Low complexity" evidence="1">
    <location>
        <begin position="67"/>
        <end position="78"/>
    </location>
</feature>
<dbReference type="RefSeq" id="XP_005783949.1">
    <property type="nucleotide sequence ID" value="XM_005783892.1"/>
</dbReference>
<feature type="compositionally biased region" description="Low complexity" evidence="1">
    <location>
        <begin position="411"/>
        <end position="430"/>
    </location>
</feature>
<evidence type="ECO:0000313" key="2">
    <source>
        <dbReference type="EnsemblProtists" id="EOD31520"/>
    </source>
</evidence>
<dbReference type="HOGENOM" id="CLU_296924_0_0_1"/>
<dbReference type="OMA" id="HESTHRH"/>
<feature type="region of interest" description="Disordered" evidence="1">
    <location>
        <begin position="237"/>
        <end position="461"/>
    </location>
</feature>
<reference evidence="2" key="2">
    <citation type="submission" date="2024-10" db="UniProtKB">
        <authorList>
            <consortium name="EnsemblProtists"/>
        </authorList>
    </citation>
    <scope>IDENTIFICATION</scope>
</reference>
<reference evidence="3" key="1">
    <citation type="journal article" date="2013" name="Nature">
        <title>Pan genome of the phytoplankton Emiliania underpins its global distribution.</title>
        <authorList>
            <person name="Read B.A."/>
            <person name="Kegel J."/>
            <person name="Klute M.J."/>
            <person name="Kuo A."/>
            <person name="Lefebvre S.C."/>
            <person name="Maumus F."/>
            <person name="Mayer C."/>
            <person name="Miller J."/>
            <person name="Monier A."/>
            <person name="Salamov A."/>
            <person name="Young J."/>
            <person name="Aguilar M."/>
            <person name="Claverie J.M."/>
            <person name="Frickenhaus S."/>
            <person name="Gonzalez K."/>
            <person name="Herman E.K."/>
            <person name="Lin Y.C."/>
            <person name="Napier J."/>
            <person name="Ogata H."/>
            <person name="Sarno A.F."/>
            <person name="Shmutz J."/>
            <person name="Schroeder D."/>
            <person name="de Vargas C."/>
            <person name="Verret F."/>
            <person name="von Dassow P."/>
            <person name="Valentin K."/>
            <person name="Van de Peer Y."/>
            <person name="Wheeler G."/>
            <person name="Dacks J.B."/>
            <person name="Delwiche C.F."/>
            <person name="Dyhrman S.T."/>
            <person name="Glockner G."/>
            <person name="John U."/>
            <person name="Richards T."/>
            <person name="Worden A.Z."/>
            <person name="Zhang X."/>
            <person name="Grigoriev I.V."/>
            <person name="Allen A.E."/>
            <person name="Bidle K."/>
            <person name="Borodovsky M."/>
            <person name="Bowler C."/>
            <person name="Brownlee C."/>
            <person name="Cock J.M."/>
            <person name="Elias M."/>
            <person name="Gladyshev V.N."/>
            <person name="Groth M."/>
            <person name="Guda C."/>
            <person name="Hadaegh A."/>
            <person name="Iglesias-Rodriguez M.D."/>
            <person name="Jenkins J."/>
            <person name="Jones B.M."/>
            <person name="Lawson T."/>
            <person name="Leese F."/>
            <person name="Lindquist E."/>
            <person name="Lobanov A."/>
            <person name="Lomsadze A."/>
            <person name="Malik S.B."/>
            <person name="Marsh M.E."/>
            <person name="Mackinder L."/>
            <person name="Mock T."/>
            <person name="Mueller-Roeber B."/>
            <person name="Pagarete A."/>
            <person name="Parker M."/>
            <person name="Probert I."/>
            <person name="Quesneville H."/>
            <person name="Raines C."/>
            <person name="Rensing S.A."/>
            <person name="Riano-Pachon D.M."/>
            <person name="Richier S."/>
            <person name="Rokitta S."/>
            <person name="Shiraiwa Y."/>
            <person name="Soanes D.M."/>
            <person name="van der Giezen M."/>
            <person name="Wahlund T.M."/>
            <person name="Williams B."/>
            <person name="Wilson W."/>
            <person name="Wolfe G."/>
            <person name="Wurch L.L."/>
        </authorList>
    </citation>
    <scope>NUCLEOTIDE SEQUENCE</scope>
</reference>
<dbReference type="GeneID" id="17276880"/>
<feature type="region of interest" description="Disordered" evidence="1">
    <location>
        <begin position="33"/>
        <end position="54"/>
    </location>
</feature>
<dbReference type="AlphaFoldDB" id="A0A0D3K6Y5"/>
<feature type="compositionally biased region" description="Gly residues" evidence="1">
    <location>
        <begin position="642"/>
        <end position="652"/>
    </location>
</feature>
<evidence type="ECO:0000256" key="1">
    <source>
        <dbReference type="SAM" id="MobiDB-lite"/>
    </source>
</evidence>
<organism evidence="2 3">
    <name type="scientific">Emiliania huxleyi (strain CCMP1516)</name>
    <dbReference type="NCBI Taxonomy" id="280463"/>
    <lineage>
        <taxon>Eukaryota</taxon>
        <taxon>Haptista</taxon>
        <taxon>Haptophyta</taxon>
        <taxon>Prymnesiophyceae</taxon>
        <taxon>Isochrysidales</taxon>
        <taxon>Noelaerhabdaceae</taxon>
        <taxon>Emiliania</taxon>
    </lineage>
</organism>
<keyword evidence="3" id="KW-1185">Reference proteome</keyword>
<accession>A0A0D3K6Y5</accession>
<feature type="compositionally biased region" description="Low complexity" evidence="1">
    <location>
        <begin position="358"/>
        <end position="372"/>
    </location>
</feature>
<dbReference type="KEGG" id="ehx:EMIHUDRAFT_468155"/>
<dbReference type="Proteomes" id="UP000013827">
    <property type="component" value="Unassembled WGS sequence"/>
</dbReference>
<sequence length="1016" mass="102858">MLAGPATAALDEWDDYCLPDDVLNAMLDAAAPAMPAAPAAATAPSPHPAPSSNMFSSFFPPGPLAAAAGAATSHAPAPQLSSAVGGRMPHAAAAPPHQLAHQPPPQRQLRQQLPPPPLPQPQPQPQPPVDPARAPPHQLPAPLPPGGALGGGAESQLHRYVGEVEVLRARLGEAEQTSARARQREEALKAEYDAELRRRESAEAEALRQLQSTLAFREQELERTARDLERARAALRASGSLAPPLPAGGAAAERSAAGRAAEPAAVEGGRQGGREGGRPPLATRQPPQPRAHAACSSAAGGAGMQDSPPLFCGASSSSKGPPRTPALSGARRPHRLSGSGGGGSERAAQAQTPSHPPAWAGAPRTADGAAAAESLGRRKSSPSPPRLVAPDRTLLPDDTDEQPSPPPESRLAPADANLDRAPPAAADPLAESSSPMQLDGPVDAPEGARESEAPSHGGGGGMIAAGDALVAAGGGTGGAAGPAAVRRHPALLLPLLMRPGGPLQRLVLLSTTVGHGGGGVSASQLLAATNQLLDATSQLASGDCHAPALLAALQPYLCCFSPGWRDEARAGAAGGGESGWLAALPRPASVHGTATHTLGGIAGGDAGGGGARALLVAALATVCALFGASAECRAVALPARETGGGGGDGGASPGEAAGDVEMGEASRTGPRTVDALLALANSEMGRIATAPSRRGVFDDSSVILPAVRALSLLLWAEPPLAAAPCPPAFRRWFGDDGDDGDEVAGCTFSALLSERSPHPVRLATIALLESVLRSEEAFGILVKPAAPPRRSSAAGRLAALLSTQHKRTHTQSGRAASGVVGAALGGDGWGSALPRCGADSVGLAARGAAVASAFPEELDAEGWEDGEGSAVGGEGCRHGWPQRGRPEARESCAALRLFSRLAVAHPAAPRRLLDPLLDLALPVRLVSLLQAQVHWLFSGGRADPLELALVEDSLLLLLELARCTEMCVELAGGSWIADLSVVTEHLVRNEVHPALARLGLPAKMLQNALKPAALRG</sequence>
<feature type="region of interest" description="Disordered" evidence="1">
    <location>
        <begin position="641"/>
        <end position="667"/>
    </location>
</feature>
<feature type="compositionally biased region" description="Low complexity" evidence="1">
    <location>
        <begin position="89"/>
        <end position="112"/>
    </location>
</feature>
<feature type="compositionally biased region" description="Low complexity" evidence="1">
    <location>
        <begin position="237"/>
        <end position="268"/>
    </location>
</feature>